<dbReference type="KEGG" id="sfz:SFLOR_v1c08690"/>
<protein>
    <recommendedName>
        <fullName evidence="2">Lipoyl-binding domain-containing protein</fullName>
    </recommendedName>
</protein>
<dbReference type="AlphaFoldDB" id="A0A2K8SEM7"/>
<dbReference type="Pfam" id="PF00364">
    <property type="entry name" value="Biotin_lipoyl"/>
    <property type="match status" value="1"/>
</dbReference>
<dbReference type="SUPFAM" id="SSF51230">
    <property type="entry name" value="Single hybrid motif"/>
    <property type="match status" value="1"/>
</dbReference>
<accession>A0A2K8SEM7</accession>
<evidence type="ECO:0000256" key="1">
    <source>
        <dbReference type="SAM" id="Coils"/>
    </source>
</evidence>
<evidence type="ECO:0000313" key="4">
    <source>
        <dbReference type="Proteomes" id="UP000231823"/>
    </source>
</evidence>
<reference evidence="3 4" key="1">
    <citation type="submission" date="2017-12" db="EMBL/GenBank/DDBJ databases">
        <title>Complete genome sequence of Spiroplasma floricola 23-6 (ATCC 29989).</title>
        <authorList>
            <person name="Tsai Y.-M."/>
            <person name="Wu P.-S."/>
            <person name="Lo W.-S."/>
            <person name="Kuo C.-H."/>
        </authorList>
    </citation>
    <scope>NUCLEOTIDE SEQUENCE [LARGE SCALE GENOMIC DNA]</scope>
    <source>
        <strain evidence="3 4">23-6</strain>
    </source>
</reference>
<proteinExistence type="predicted"/>
<organism evidence="3 4">
    <name type="scientific">Spiroplasma floricola 23-6</name>
    <dbReference type="NCBI Taxonomy" id="1336749"/>
    <lineage>
        <taxon>Bacteria</taxon>
        <taxon>Bacillati</taxon>
        <taxon>Mycoplasmatota</taxon>
        <taxon>Mollicutes</taxon>
        <taxon>Entomoplasmatales</taxon>
        <taxon>Spiroplasmataceae</taxon>
        <taxon>Spiroplasma</taxon>
    </lineage>
</organism>
<dbReference type="InterPro" id="IPR011053">
    <property type="entry name" value="Single_hybrid_motif"/>
</dbReference>
<dbReference type="Gene3D" id="2.40.50.100">
    <property type="match status" value="1"/>
</dbReference>
<dbReference type="RefSeq" id="WP_100916875.1">
    <property type="nucleotide sequence ID" value="NZ_CP025057.1"/>
</dbReference>
<dbReference type="Proteomes" id="UP000231823">
    <property type="component" value="Chromosome"/>
</dbReference>
<gene>
    <name evidence="3" type="ORF">SFLOR_v1c08690</name>
</gene>
<feature type="domain" description="Lipoyl-binding" evidence="2">
    <location>
        <begin position="14"/>
        <end position="73"/>
    </location>
</feature>
<dbReference type="OrthoDB" id="387237at2"/>
<keyword evidence="1" id="KW-0175">Coiled coil</keyword>
<sequence>MEKIKFKNPKKYKGIVESVFVKEGQPVKKNQVLAVISTQLEKFEILSTIDGVIRNIYVIESLIVSHGDTVFDIFSDKEIKVLLKKPSNINDTLREGLNEFGYLEKLINGSEIDEEEIEMTFENDDDLSKLQNFSQDFEQETNLGAPEKLEKDYQIESIQEEKEEAPGLLTQEMSNLSYSIMEKLNKEENDNNKEIIEYSQEIITTSSSNENSDQIIADTQEILVSSNLAEEIKQDNQELKSPDSIEENNEIIENTQEVLVTSNIIEEESQKDERNTLIHESEAVSSENQETAKEIKNSNYKSSINVDINQIEKIIKNNEQFENKFSVIEEKEKEVKDKIKDIDIKINNFNSKLYQKIKDSNREIENDINKFNNKFEEVNTRVNKFISESKENSSKAISSLLTKVNQKINNLDEKVKEISSLSLKNSRNNDHVNEKTVLLTKKDIATFSFKLDITALVNLQALMIEPLKESGVDLELNAFYTKALKKTLNKYNELDSKDSFIRLIKADNNSIKDTVVKIERDSNILDISKQIAQNNKMNNHNIKVSIFDLSNLGIDNANFGLSNNSVISIYISSLSNYFKEDGNLSSFVKISFAFNQNVIEIEDAVMFGKEFVSILRNPGFLI</sequence>
<dbReference type="InterPro" id="IPR000089">
    <property type="entry name" value="Biotin_lipoyl"/>
</dbReference>
<dbReference type="SUPFAM" id="SSF52777">
    <property type="entry name" value="CoA-dependent acyltransferases"/>
    <property type="match status" value="1"/>
</dbReference>
<evidence type="ECO:0000259" key="2">
    <source>
        <dbReference type="Pfam" id="PF00364"/>
    </source>
</evidence>
<name>A0A2K8SEM7_9MOLU</name>
<feature type="coiled-coil region" evidence="1">
    <location>
        <begin position="311"/>
        <end position="421"/>
    </location>
</feature>
<evidence type="ECO:0000313" key="3">
    <source>
        <dbReference type="EMBL" id="AUB31917.1"/>
    </source>
</evidence>
<keyword evidence="4" id="KW-1185">Reference proteome</keyword>
<dbReference type="EMBL" id="CP025057">
    <property type="protein sequence ID" value="AUB31917.1"/>
    <property type="molecule type" value="Genomic_DNA"/>
</dbReference>
<dbReference type="CDD" id="cd06850">
    <property type="entry name" value="biotinyl_domain"/>
    <property type="match status" value="1"/>
</dbReference>